<dbReference type="InterPro" id="IPR019455">
    <property type="entry name" value="Acetolactate_synth_ssu_C"/>
</dbReference>
<evidence type="ECO:0000256" key="3">
    <source>
        <dbReference type="ARBA" id="ARBA00006341"/>
    </source>
</evidence>
<dbReference type="GO" id="GO:0009099">
    <property type="term" value="P:L-valine biosynthetic process"/>
    <property type="evidence" value="ECO:0007669"/>
    <property type="project" value="UniProtKB-UniRule"/>
</dbReference>
<evidence type="ECO:0000256" key="2">
    <source>
        <dbReference type="ARBA" id="ARBA00005025"/>
    </source>
</evidence>
<dbReference type="CDD" id="cd04878">
    <property type="entry name" value="ACT_AHAS"/>
    <property type="match status" value="1"/>
</dbReference>
<dbReference type="UniPathway" id="UPA00047">
    <property type="reaction ID" value="UER00055"/>
</dbReference>
<dbReference type="GO" id="GO:1990610">
    <property type="term" value="F:acetolactate synthase regulator activity"/>
    <property type="evidence" value="ECO:0007669"/>
    <property type="project" value="UniProtKB-UniRule"/>
</dbReference>
<sequence>MSALQIKKGSSKHSAYNLRPTFSDVQETHTLAVLVDNEPGVLARVIGLFSGRGYNIDSLTVAEVDHTGHTSRITIVTTGTPQVIEQIKAQLGRIVPVHKVNDLTVEGASVERELALLKVEGTGDKRVEALRLADIFRANAVDSTLTSFVFEITGAPEKIDAFAELMRPLGLVEMARYRRRGPAARPLIGATVTGLSRD</sequence>
<comment type="pathway">
    <text evidence="2 8">Amino-acid biosynthesis; L-valine biosynthesis; L-valine from pyruvate: step 1/4.</text>
</comment>
<evidence type="ECO:0000256" key="5">
    <source>
        <dbReference type="ARBA" id="ARBA00022605"/>
    </source>
</evidence>
<dbReference type="InterPro" id="IPR004789">
    <property type="entry name" value="Acetalactate_synth_ssu"/>
</dbReference>
<proteinExistence type="inferred from homology"/>
<reference evidence="10 11" key="1">
    <citation type="submission" date="2013-01" db="EMBL/GenBank/DDBJ databases">
        <authorList>
            <person name="Fiebig A."/>
            <person name="Goeker M."/>
            <person name="Klenk H.-P.P."/>
        </authorList>
    </citation>
    <scope>NUCLEOTIDE SEQUENCE [LARGE SCALE GENOMIC DNA]</scope>
    <source>
        <strain evidence="10 11">DSM 17069</strain>
    </source>
</reference>
<accession>A0A0A0HP01</accession>
<organism evidence="10 11">
    <name type="scientific">Roseovarius mucosus DSM 17069</name>
    <dbReference type="NCBI Taxonomy" id="1288298"/>
    <lineage>
        <taxon>Bacteria</taxon>
        <taxon>Pseudomonadati</taxon>
        <taxon>Pseudomonadota</taxon>
        <taxon>Alphaproteobacteria</taxon>
        <taxon>Rhodobacterales</taxon>
        <taxon>Roseobacteraceae</taxon>
        <taxon>Roseovarius</taxon>
    </lineage>
</organism>
<feature type="domain" description="ACT" evidence="9">
    <location>
        <begin position="30"/>
        <end position="105"/>
    </location>
</feature>
<dbReference type="FunFam" id="3.30.70.260:FF:000001">
    <property type="entry name" value="Acetolactate synthase, small subunit"/>
    <property type="match status" value="1"/>
</dbReference>
<dbReference type="EMBL" id="AONH01000005">
    <property type="protein sequence ID" value="KGM88960.1"/>
    <property type="molecule type" value="Genomic_DNA"/>
</dbReference>
<dbReference type="InterPro" id="IPR039557">
    <property type="entry name" value="AHAS_ACT"/>
</dbReference>
<dbReference type="Proteomes" id="UP000030021">
    <property type="component" value="Unassembled WGS sequence"/>
</dbReference>
<dbReference type="NCBIfam" id="TIGR00119">
    <property type="entry name" value="acolac_sm"/>
    <property type="match status" value="1"/>
</dbReference>
<gene>
    <name evidence="10" type="ORF">rosmuc_01184</name>
</gene>
<dbReference type="STRING" id="215743.ROSMUCSMR3_03889"/>
<comment type="catalytic activity">
    <reaction evidence="7 8">
        <text>2 pyruvate + H(+) = (2S)-2-acetolactate + CO2</text>
        <dbReference type="Rhea" id="RHEA:25249"/>
        <dbReference type="ChEBI" id="CHEBI:15361"/>
        <dbReference type="ChEBI" id="CHEBI:15378"/>
        <dbReference type="ChEBI" id="CHEBI:16526"/>
        <dbReference type="ChEBI" id="CHEBI:58476"/>
        <dbReference type="EC" id="2.2.1.6"/>
    </reaction>
</comment>
<evidence type="ECO:0000313" key="10">
    <source>
        <dbReference type="EMBL" id="KGM88960.1"/>
    </source>
</evidence>
<dbReference type="PROSITE" id="PS51671">
    <property type="entry name" value="ACT"/>
    <property type="match status" value="1"/>
</dbReference>
<dbReference type="Gene3D" id="3.30.70.260">
    <property type="match status" value="1"/>
</dbReference>
<evidence type="ECO:0000256" key="8">
    <source>
        <dbReference type="RuleBase" id="RU368092"/>
    </source>
</evidence>
<evidence type="ECO:0000313" key="11">
    <source>
        <dbReference type="Proteomes" id="UP000030021"/>
    </source>
</evidence>
<dbReference type="Pfam" id="PF10369">
    <property type="entry name" value="ALS_ss_C"/>
    <property type="match status" value="1"/>
</dbReference>
<keyword evidence="5 8" id="KW-0028">Amino-acid biosynthesis</keyword>
<dbReference type="UniPathway" id="UPA00049">
    <property type="reaction ID" value="UER00059"/>
</dbReference>
<dbReference type="Gene3D" id="3.30.70.1150">
    <property type="entry name" value="ACT-like. Chain A, domain 2"/>
    <property type="match status" value="1"/>
</dbReference>
<evidence type="ECO:0000256" key="7">
    <source>
        <dbReference type="ARBA" id="ARBA00048670"/>
    </source>
</evidence>
<dbReference type="PANTHER" id="PTHR30239">
    <property type="entry name" value="ACETOLACTATE SYNTHASE SMALL SUBUNIT"/>
    <property type="match status" value="1"/>
</dbReference>
<dbReference type="PANTHER" id="PTHR30239:SF0">
    <property type="entry name" value="ACETOLACTATE SYNTHASE SMALL SUBUNIT 1, CHLOROPLASTIC"/>
    <property type="match status" value="1"/>
</dbReference>
<dbReference type="EC" id="2.2.1.6" evidence="8"/>
<keyword evidence="8 10" id="KW-0808">Transferase</keyword>
<name>A0A0A0HP01_9RHOB</name>
<dbReference type="InterPro" id="IPR045865">
    <property type="entry name" value="ACT-like_dom_sf"/>
</dbReference>
<dbReference type="InterPro" id="IPR054480">
    <property type="entry name" value="AHAS_small-like_ACT"/>
</dbReference>
<protein>
    <recommendedName>
        <fullName evidence="8">Acetolactate synthase small subunit</fullName>
        <shortName evidence="8">AHAS</shortName>
        <shortName evidence="8">ALS</shortName>
        <ecNumber evidence="8">2.2.1.6</ecNumber>
    </recommendedName>
    <alternativeName>
        <fullName evidence="8">Acetohydroxy-acid synthase small subunit</fullName>
    </alternativeName>
</protein>
<comment type="function">
    <text evidence="8">Catalyzes the conversion of 2 pyruvate molecules into acetolactate in the first common step of the biosynthetic pathway of the branched-amino acids such as leucine, isoleucine, and valine.</text>
</comment>
<dbReference type="InterPro" id="IPR027271">
    <property type="entry name" value="Acetolactate_synth/TF_NikR_C"/>
</dbReference>
<comment type="pathway">
    <text evidence="1 8">Amino-acid biosynthesis; L-isoleucine biosynthesis; L-isoleucine from 2-oxobutanoate: step 1/4.</text>
</comment>
<dbReference type="SUPFAM" id="SSF55021">
    <property type="entry name" value="ACT-like"/>
    <property type="match status" value="2"/>
</dbReference>
<dbReference type="PATRIC" id="fig|1288298.3.peg.1197"/>
<comment type="caution">
    <text evidence="10">The sequence shown here is derived from an EMBL/GenBank/DDBJ whole genome shotgun (WGS) entry which is preliminary data.</text>
</comment>
<comment type="similarity">
    <text evidence="3 8">Belongs to the acetolactate synthase small subunit family.</text>
</comment>
<keyword evidence="6 8" id="KW-0100">Branched-chain amino acid biosynthesis</keyword>
<dbReference type="eggNOG" id="COG0440">
    <property type="taxonomic scope" value="Bacteria"/>
</dbReference>
<dbReference type="NCBIfam" id="NF008864">
    <property type="entry name" value="PRK11895.1"/>
    <property type="match status" value="1"/>
</dbReference>
<dbReference type="InterPro" id="IPR002912">
    <property type="entry name" value="ACT_dom"/>
</dbReference>
<comment type="subunit">
    <text evidence="4 8">Dimer of large and small chains.</text>
</comment>
<dbReference type="GO" id="GO:0003984">
    <property type="term" value="F:acetolactate synthase activity"/>
    <property type="evidence" value="ECO:0007669"/>
    <property type="project" value="UniProtKB-UniRule"/>
</dbReference>
<evidence type="ECO:0000256" key="4">
    <source>
        <dbReference type="ARBA" id="ARBA00011744"/>
    </source>
</evidence>
<evidence type="ECO:0000256" key="6">
    <source>
        <dbReference type="ARBA" id="ARBA00023304"/>
    </source>
</evidence>
<evidence type="ECO:0000256" key="1">
    <source>
        <dbReference type="ARBA" id="ARBA00004974"/>
    </source>
</evidence>
<dbReference type="HOGENOM" id="CLU_055003_1_2_5"/>
<dbReference type="AlphaFoldDB" id="A0A0A0HP01"/>
<dbReference type="GO" id="GO:0009097">
    <property type="term" value="P:isoleucine biosynthetic process"/>
    <property type="evidence" value="ECO:0007669"/>
    <property type="project" value="UniProtKB-UniRule"/>
</dbReference>
<dbReference type="GO" id="GO:0005829">
    <property type="term" value="C:cytosol"/>
    <property type="evidence" value="ECO:0007669"/>
    <property type="project" value="TreeGrafter"/>
</dbReference>
<dbReference type="Pfam" id="PF22629">
    <property type="entry name" value="ACT_AHAS_ss"/>
    <property type="match status" value="1"/>
</dbReference>
<evidence type="ECO:0000259" key="9">
    <source>
        <dbReference type="PROSITE" id="PS51671"/>
    </source>
</evidence>